<dbReference type="SUPFAM" id="SSF46689">
    <property type="entry name" value="Homeodomain-like"/>
    <property type="match status" value="1"/>
</dbReference>
<dbReference type="HOGENOM" id="CLU_069356_1_5_11"/>
<dbReference type="STRING" id="446470.Snas_4301"/>
<dbReference type="PRINTS" id="PR00455">
    <property type="entry name" value="HTHTETR"/>
</dbReference>
<organism evidence="4 5">
    <name type="scientific">Stackebrandtia nassauensis (strain DSM 44728 / CIP 108903 / NRRL B-16338 / NBRC 102104 / LLR-40K-21)</name>
    <dbReference type="NCBI Taxonomy" id="446470"/>
    <lineage>
        <taxon>Bacteria</taxon>
        <taxon>Bacillati</taxon>
        <taxon>Actinomycetota</taxon>
        <taxon>Actinomycetes</taxon>
        <taxon>Glycomycetales</taxon>
        <taxon>Glycomycetaceae</taxon>
        <taxon>Stackebrandtia</taxon>
    </lineage>
</organism>
<evidence type="ECO:0000259" key="3">
    <source>
        <dbReference type="PROSITE" id="PS50977"/>
    </source>
</evidence>
<gene>
    <name evidence="4" type="ordered locus">Snas_4301</name>
</gene>
<keyword evidence="1 2" id="KW-0238">DNA-binding</keyword>
<dbReference type="SUPFAM" id="SSF48498">
    <property type="entry name" value="Tetracyclin repressor-like, C-terminal domain"/>
    <property type="match status" value="1"/>
</dbReference>
<dbReference type="InterPro" id="IPR050109">
    <property type="entry name" value="HTH-type_TetR-like_transc_reg"/>
</dbReference>
<evidence type="ECO:0000313" key="5">
    <source>
        <dbReference type="Proteomes" id="UP000000844"/>
    </source>
</evidence>
<evidence type="ECO:0000256" key="2">
    <source>
        <dbReference type="PROSITE-ProRule" id="PRU00335"/>
    </source>
</evidence>
<dbReference type="InterPro" id="IPR001647">
    <property type="entry name" value="HTH_TetR"/>
</dbReference>
<dbReference type="PROSITE" id="PS50977">
    <property type="entry name" value="HTH_TETR_2"/>
    <property type="match status" value="1"/>
</dbReference>
<dbReference type="EMBL" id="CP001778">
    <property type="protein sequence ID" value="ADD43948.1"/>
    <property type="molecule type" value="Genomic_DNA"/>
</dbReference>
<sequence>MINCYGCRMAEPAPRRTPETSERQRDAERSKRRLLEAAFDEFAAHGFAGARVGRIAEAAGVNKQLISYYFGCKEGLYQAMQRSWLDAEAVNANPAVPAADTMMWYLRESLSDPRGVRLLLWQALNDDAPDVQDQADYEREQEWMRRRVESGEFAADLDPEALQLVFMGMTMMPAAMPHLVRQLFGVEPNSEEFIERYGKTLRRVLAALADPPKPPKKGSNP</sequence>
<reference evidence="4 5" key="1">
    <citation type="journal article" date="2009" name="Stand. Genomic Sci.">
        <title>Complete genome sequence of Stackebrandtia nassauensis type strain (LLR-40K-21).</title>
        <authorList>
            <person name="Munk C."/>
            <person name="Lapidus A."/>
            <person name="Copeland A."/>
            <person name="Jando M."/>
            <person name="Mayilraj S."/>
            <person name="Glavina Del Rio T."/>
            <person name="Nolan M."/>
            <person name="Chen F."/>
            <person name="Lucas S."/>
            <person name="Tice H."/>
            <person name="Cheng J.F."/>
            <person name="Han C."/>
            <person name="Detter J.C."/>
            <person name="Bruce D."/>
            <person name="Goodwin L."/>
            <person name="Chain P."/>
            <person name="Pitluck S."/>
            <person name="Goker M."/>
            <person name="Ovchinikova G."/>
            <person name="Pati A."/>
            <person name="Ivanova N."/>
            <person name="Mavromatis K."/>
            <person name="Chen A."/>
            <person name="Palaniappan K."/>
            <person name="Land M."/>
            <person name="Hauser L."/>
            <person name="Chang Y.J."/>
            <person name="Jeffries C.D."/>
            <person name="Bristow J."/>
            <person name="Eisen J.A."/>
            <person name="Markowitz V."/>
            <person name="Hugenholtz P."/>
            <person name="Kyrpides N.C."/>
            <person name="Klenk H.P."/>
        </authorList>
    </citation>
    <scope>NUCLEOTIDE SEQUENCE [LARGE SCALE GENOMIC DNA]</scope>
    <source>
        <strain evidence="5">DSM 44728 / CIP 108903 / NRRL B-16338 / NBRC 102104 / LLR-40K-21</strain>
    </source>
</reference>
<evidence type="ECO:0000313" key="4">
    <source>
        <dbReference type="EMBL" id="ADD43948.1"/>
    </source>
</evidence>
<feature type="domain" description="HTH tetR-type" evidence="3">
    <location>
        <begin position="28"/>
        <end position="88"/>
    </location>
</feature>
<dbReference type="eggNOG" id="COG1309">
    <property type="taxonomic scope" value="Bacteria"/>
</dbReference>
<dbReference type="InterPro" id="IPR036271">
    <property type="entry name" value="Tet_transcr_reg_TetR-rel_C_sf"/>
</dbReference>
<dbReference type="PANTHER" id="PTHR30328:SF54">
    <property type="entry name" value="HTH-TYPE TRANSCRIPTIONAL REPRESSOR SCO4008"/>
    <property type="match status" value="1"/>
</dbReference>
<protein>
    <submittedName>
        <fullName evidence="4">Transcriptional regulator, TetR family</fullName>
    </submittedName>
</protein>
<accession>D3Q3N1</accession>
<name>D3Q3N1_STANL</name>
<feature type="DNA-binding region" description="H-T-H motif" evidence="2">
    <location>
        <begin position="51"/>
        <end position="70"/>
    </location>
</feature>
<dbReference type="InterPro" id="IPR009057">
    <property type="entry name" value="Homeodomain-like_sf"/>
</dbReference>
<dbReference type="PANTHER" id="PTHR30328">
    <property type="entry name" value="TRANSCRIPTIONAL REPRESSOR"/>
    <property type="match status" value="1"/>
</dbReference>
<dbReference type="GO" id="GO:0003677">
    <property type="term" value="F:DNA binding"/>
    <property type="evidence" value="ECO:0007669"/>
    <property type="project" value="UniProtKB-UniRule"/>
</dbReference>
<dbReference type="GO" id="GO:0006355">
    <property type="term" value="P:regulation of DNA-templated transcription"/>
    <property type="evidence" value="ECO:0007669"/>
    <property type="project" value="UniProtKB-ARBA"/>
</dbReference>
<dbReference type="Proteomes" id="UP000000844">
    <property type="component" value="Chromosome"/>
</dbReference>
<dbReference type="KEGG" id="sna:Snas_4301"/>
<keyword evidence="5" id="KW-1185">Reference proteome</keyword>
<evidence type="ECO:0000256" key="1">
    <source>
        <dbReference type="ARBA" id="ARBA00023125"/>
    </source>
</evidence>
<dbReference type="Pfam" id="PF00440">
    <property type="entry name" value="TetR_N"/>
    <property type="match status" value="1"/>
</dbReference>
<dbReference type="AlphaFoldDB" id="D3Q3N1"/>
<proteinExistence type="predicted"/>
<dbReference type="Gene3D" id="1.10.357.10">
    <property type="entry name" value="Tetracycline Repressor, domain 2"/>
    <property type="match status" value="1"/>
</dbReference>